<name>A0A1I4TSQ5_9EURY</name>
<evidence type="ECO:0000313" key="2">
    <source>
        <dbReference type="Proteomes" id="UP000198535"/>
    </source>
</evidence>
<accession>A0A1I4TSQ5</accession>
<evidence type="ECO:0000313" key="1">
    <source>
        <dbReference type="EMBL" id="SFM79615.1"/>
    </source>
</evidence>
<dbReference type="EMBL" id="FOUJ01000005">
    <property type="protein sequence ID" value="SFM79615.1"/>
    <property type="molecule type" value="Genomic_DNA"/>
</dbReference>
<gene>
    <name evidence="1" type="ORF">SAMN04488696_2431</name>
</gene>
<reference evidence="2" key="1">
    <citation type="submission" date="2016-10" db="EMBL/GenBank/DDBJ databases">
        <authorList>
            <person name="Varghese N."/>
            <person name="Submissions S."/>
        </authorList>
    </citation>
    <scope>NUCLEOTIDE SEQUENCE [LARGE SCALE GENOMIC DNA]</scope>
    <source>
        <strain evidence="2">Mob M</strain>
    </source>
</reference>
<proteinExistence type="predicted"/>
<dbReference type="RefSeq" id="WP_281246279.1">
    <property type="nucleotide sequence ID" value="NZ_FOUJ01000005.1"/>
</dbReference>
<dbReference type="AlphaFoldDB" id="A0A1I4TSQ5"/>
<dbReference type="SUPFAM" id="SSF57802">
    <property type="entry name" value="Rubredoxin-like"/>
    <property type="match status" value="1"/>
</dbReference>
<evidence type="ECO:0008006" key="3">
    <source>
        <dbReference type="Google" id="ProtNLM"/>
    </source>
</evidence>
<protein>
    <recommendedName>
        <fullName evidence="3">Rubredoxin-like domain-containing protein</fullName>
    </recommendedName>
</protein>
<dbReference type="STRING" id="487685.SAMN04488696_2431"/>
<keyword evidence="2" id="KW-1185">Reference proteome</keyword>
<sequence length="42" mass="4988">MDDYDPNKVYFRCNTCDFLFMEDPERFPVMCPQCGSENVSRS</sequence>
<dbReference type="Proteomes" id="UP000198535">
    <property type="component" value="Unassembled WGS sequence"/>
</dbReference>
<organism evidence="1 2">
    <name type="scientific">Methanolobus profundi</name>
    <dbReference type="NCBI Taxonomy" id="487685"/>
    <lineage>
        <taxon>Archaea</taxon>
        <taxon>Methanobacteriati</taxon>
        <taxon>Methanobacteriota</taxon>
        <taxon>Stenosarchaea group</taxon>
        <taxon>Methanomicrobia</taxon>
        <taxon>Methanosarcinales</taxon>
        <taxon>Methanosarcinaceae</taxon>
        <taxon>Methanolobus</taxon>
    </lineage>
</organism>